<evidence type="ECO:0000256" key="1">
    <source>
        <dbReference type="SAM" id="Phobius"/>
    </source>
</evidence>
<gene>
    <name evidence="2" type="ORF">COW91_01350</name>
</gene>
<proteinExistence type="predicted"/>
<comment type="caution">
    <text evidence="2">The sequence shown here is derived from an EMBL/GenBank/DDBJ whole genome shotgun (WGS) entry which is preliminary data.</text>
</comment>
<feature type="transmembrane region" description="Helical" evidence="1">
    <location>
        <begin position="39"/>
        <end position="64"/>
    </location>
</feature>
<sequence length="140" mass="15896">MIKVSYLLILAFVLNFIWEISQAFLYMPHYIGISGLIKVHFIASLGDVVIIGIVFLLSYLMFGYNLLKDKYSVKNLFVVIIIGLTMAVLIEKYALATGRWEYNSVMPIIPLLKVGLTPILQMILIPLALILFRSQIENKS</sequence>
<dbReference type="Proteomes" id="UP000229176">
    <property type="component" value="Unassembled WGS sequence"/>
</dbReference>
<feature type="transmembrane region" description="Helical" evidence="1">
    <location>
        <begin position="76"/>
        <end position="96"/>
    </location>
</feature>
<protein>
    <recommendedName>
        <fullName evidence="4">Rod shape-determining protein MreD</fullName>
    </recommendedName>
</protein>
<evidence type="ECO:0000313" key="3">
    <source>
        <dbReference type="Proteomes" id="UP000229176"/>
    </source>
</evidence>
<feature type="transmembrane region" description="Helical" evidence="1">
    <location>
        <begin position="7"/>
        <end position="27"/>
    </location>
</feature>
<name>A0A2H0CGP8_9BACT</name>
<evidence type="ECO:0008006" key="4">
    <source>
        <dbReference type="Google" id="ProtNLM"/>
    </source>
</evidence>
<keyword evidence="1" id="KW-0472">Membrane</keyword>
<dbReference type="EMBL" id="PCTI01000015">
    <property type="protein sequence ID" value="PIP69074.1"/>
    <property type="molecule type" value="Genomic_DNA"/>
</dbReference>
<accession>A0A2H0CGP8</accession>
<keyword evidence="1" id="KW-1133">Transmembrane helix</keyword>
<dbReference type="AlphaFoldDB" id="A0A2H0CGP8"/>
<keyword evidence="1" id="KW-0812">Transmembrane</keyword>
<feature type="transmembrane region" description="Helical" evidence="1">
    <location>
        <begin position="108"/>
        <end position="132"/>
    </location>
</feature>
<organism evidence="2 3">
    <name type="scientific">Candidatus Nomurabacteria bacterium CG22_combo_CG10-13_8_21_14_all_32_8</name>
    <dbReference type="NCBI Taxonomy" id="1974732"/>
    <lineage>
        <taxon>Bacteria</taxon>
        <taxon>Candidatus Nomuraibacteriota</taxon>
    </lineage>
</organism>
<evidence type="ECO:0000313" key="2">
    <source>
        <dbReference type="EMBL" id="PIP69074.1"/>
    </source>
</evidence>
<reference evidence="2 3" key="1">
    <citation type="submission" date="2017-09" db="EMBL/GenBank/DDBJ databases">
        <title>Depth-based differentiation of microbial function through sediment-hosted aquifers and enrichment of novel symbionts in the deep terrestrial subsurface.</title>
        <authorList>
            <person name="Probst A.J."/>
            <person name="Ladd B."/>
            <person name="Jarett J.K."/>
            <person name="Geller-Mcgrath D.E."/>
            <person name="Sieber C.M."/>
            <person name="Emerson J.B."/>
            <person name="Anantharaman K."/>
            <person name="Thomas B.C."/>
            <person name="Malmstrom R."/>
            <person name="Stieglmeier M."/>
            <person name="Klingl A."/>
            <person name="Woyke T."/>
            <person name="Ryan C.M."/>
            <person name="Banfield J.F."/>
        </authorList>
    </citation>
    <scope>NUCLEOTIDE SEQUENCE [LARGE SCALE GENOMIC DNA]</scope>
    <source>
        <strain evidence="2">CG22_combo_CG10-13_8_21_14_all_32_8</strain>
    </source>
</reference>